<keyword evidence="2" id="KW-1185">Reference proteome</keyword>
<evidence type="ECO:0000313" key="2">
    <source>
        <dbReference type="Proteomes" id="UP001459277"/>
    </source>
</evidence>
<gene>
    <name evidence="1" type="ORF">SO802_029171</name>
</gene>
<comment type="caution">
    <text evidence="1">The sequence shown here is derived from an EMBL/GenBank/DDBJ whole genome shotgun (WGS) entry which is preliminary data.</text>
</comment>
<proteinExistence type="predicted"/>
<evidence type="ECO:0000313" key="1">
    <source>
        <dbReference type="EMBL" id="KAK9988932.1"/>
    </source>
</evidence>
<dbReference type="AlphaFoldDB" id="A0AAW2BSX1"/>
<accession>A0AAW2BSX1</accession>
<dbReference type="EMBL" id="JAZDWU010000010">
    <property type="protein sequence ID" value="KAK9988932.1"/>
    <property type="molecule type" value="Genomic_DNA"/>
</dbReference>
<organism evidence="1 2">
    <name type="scientific">Lithocarpus litseifolius</name>
    <dbReference type="NCBI Taxonomy" id="425828"/>
    <lineage>
        <taxon>Eukaryota</taxon>
        <taxon>Viridiplantae</taxon>
        <taxon>Streptophyta</taxon>
        <taxon>Embryophyta</taxon>
        <taxon>Tracheophyta</taxon>
        <taxon>Spermatophyta</taxon>
        <taxon>Magnoliopsida</taxon>
        <taxon>eudicotyledons</taxon>
        <taxon>Gunneridae</taxon>
        <taxon>Pentapetalae</taxon>
        <taxon>rosids</taxon>
        <taxon>fabids</taxon>
        <taxon>Fagales</taxon>
        <taxon>Fagaceae</taxon>
        <taxon>Lithocarpus</taxon>
    </lineage>
</organism>
<dbReference type="Proteomes" id="UP001459277">
    <property type="component" value="Unassembled WGS sequence"/>
</dbReference>
<name>A0AAW2BSX1_9ROSI</name>
<protein>
    <submittedName>
        <fullName evidence="1">Uncharacterized protein</fullName>
    </submittedName>
</protein>
<sequence length="128" mass="15367">MPLKKYTHIYFNIHNPQDSGFIYDYDDLIYPVPSQNASKQENGSYPIMSDIFHTQTLFTDLYTQMEKEFKIYEYQDEDLNMYYKSPMKYSNEGFFFNNNLKESQFLTTNPDEAHLFFVPFSSHRMKGN</sequence>
<reference evidence="1 2" key="1">
    <citation type="submission" date="2024-01" db="EMBL/GenBank/DDBJ databases">
        <title>A telomere-to-telomere, gap-free genome of sweet tea (Lithocarpus litseifolius).</title>
        <authorList>
            <person name="Zhou J."/>
        </authorList>
    </citation>
    <scope>NUCLEOTIDE SEQUENCE [LARGE SCALE GENOMIC DNA]</scope>
    <source>
        <strain evidence="1">Zhou-2022a</strain>
        <tissue evidence="1">Leaf</tissue>
    </source>
</reference>